<keyword evidence="9" id="KW-0812">Transmembrane</keyword>
<evidence type="ECO:0000256" key="7">
    <source>
        <dbReference type="PIRSR" id="PIRSR602324-1"/>
    </source>
</evidence>
<dbReference type="InterPro" id="IPR000601">
    <property type="entry name" value="PKD_dom"/>
</dbReference>
<dbReference type="PANTHER" id="PTHR40469">
    <property type="entry name" value="SECRETED GLYCOSYL HYDROLASE"/>
    <property type="match status" value="1"/>
</dbReference>
<dbReference type="Pfam" id="PF07995">
    <property type="entry name" value="GSDH"/>
    <property type="match status" value="1"/>
</dbReference>
<dbReference type="SUPFAM" id="SSF52317">
    <property type="entry name" value="Class I glutamine amidotransferase-like"/>
    <property type="match status" value="1"/>
</dbReference>
<dbReference type="InterPro" id="IPR006584">
    <property type="entry name" value="Cellulose-bd_IV"/>
</dbReference>
<dbReference type="Pfam" id="PF06283">
    <property type="entry name" value="ThuA"/>
    <property type="match status" value="1"/>
</dbReference>
<dbReference type="PROSITE" id="PS50093">
    <property type="entry name" value="PKD"/>
    <property type="match status" value="1"/>
</dbReference>
<reference evidence="12 13" key="1">
    <citation type="submission" date="2016-11" db="EMBL/GenBank/DDBJ databases">
        <authorList>
            <person name="Jaros S."/>
            <person name="Januszkiewicz K."/>
            <person name="Wedrychowicz H."/>
        </authorList>
    </citation>
    <scope>NUCLEOTIDE SEQUENCE [LARGE SCALE GENOMIC DNA]</scope>
    <source>
        <strain evidence="12 13">DSM 24574</strain>
    </source>
</reference>
<dbReference type="InterPro" id="IPR011042">
    <property type="entry name" value="6-blade_b-propeller_TolB-like"/>
</dbReference>
<evidence type="ECO:0000256" key="1">
    <source>
        <dbReference type="ARBA" id="ARBA00022448"/>
    </source>
</evidence>
<keyword evidence="3 7" id="KW-0479">Metal-binding</keyword>
<protein>
    <submittedName>
        <fullName evidence="12">Cytochrome c</fullName>
    </submittedName>
</protein>
<keyword evidence="2 7" id="KW-0349">Heme</keyword>
<dbReference type="InterPro" id="IPR036909">
    <property type="entry name" value="Cyt_c-like_dom_sf"/>
</dbReference>
<dbReference type="PRINTS" id="PR00606">
    <property type="entry name" value="CYTCHROMECID"/>
</dbReference>
<evidence type="ECO:0000256" key="3">
    <source>
        <dbReference type="ARBA" id="ARBA00022723"/>
    </source>
</evidence>
<keyword evidence="1" id="KW-0813">Transport</keyword>
<dbReference type="SUPFAM" id="SSF49785">
    <property type="entry name" value="Galactose-binding domain-like"/>
    <property type="match status" value="1"/>
</dbReference>
<dbReference type="InterPro" id="IPR005084">
    <property type="entry name" value="CBM6"/>
</dbReference>
<evidence type="ECO:0000256" key="6">
    <source>
        <dbReference type="ARBA" id="ARBA00023004"/>
    </source>
</evidence>
<accession>A0A1M5JEA1</accession>
<evidence type="ECO:0000313" key="13">
    <source>
        <dbReference type="Proteomes" id="UP000184212"/>
    </source>
</evidence>
<dbReference type="PROSITE" id="PS51007">
    <property type="entry name" value="CYTC"/>
    <property type="match status" value="1"/>
</dbReference>
<dbReference type="GO" id="GO:0020037">
    <property type="term" value="F:heme binding"/>
    <property type="evidence" value="ECO:0007669"/>
    <property type="project" value="InterPro"/>
</dbReference>
<dbReference type="InterPro" id="IPR035986">
    <property type="entry name" value="PKD_dom_sf"/>
</dbReference>
<dbReference type="GO" id="GO:0030246">
    <property type="term" value="F:carbohydrate binding"/>
    <property type="evidence" value="ECO:0007669"/>
    <property type="project" value="InterPro"/>
</dbReference>
<evidence type="ECO:0000259" key="10">
    <source>
        <dbReference type="PROSITE" id="PS50093"/>
    </source>
</evidence>
<dbReference type="InterPro" id="IPR029010">
    <property type="entry name" value="ThuA-like"/>
</dbReference>
<dbReference type="CDD" id="cd00146">
    <property type="entry name" value="PKD"/>
    <property type="match status" value="1"/>
</dbReference>
<dbReference type="InterPro" id="IPR029062">
    <property type="entry name" value="Class_I_gatase-like"/>
</dbReference>
<dbReference type="GO" id="GO:0009055">
    <property type="term" value="F:electron transfer activity"/>
    <property type="evidence" value="ECO:0007669"/>
    <property type="project" value="InterPro"/>
</dbReference>
<dbReference type="InterPro" id="IPR022409">
    <property type="entry name" value="PKD/Chitinase_dom"/>
</dbReference>
<dbReference type="Pfam" id="PF00034">
    <property type="entry name" value="Cytochrom_C"/>
    <property type="match status" value="1"/>
</dbReference>
<organism evidence="12 13">
    <name type="scientific">Chryseolinea serpens</name>
    <dbReference type="NCBI Taxonomy" id="947013"/>
    <lineage>
        <taxon>Bacteria</taxon>
        <taxon>Pseudomonadati</taxon>
        <taxon>Bacteroidota</taxon>
        <taxon>Cytophagia</taxon>
        <taxon>Cytophagales</taxon>
        <taxon>Fulvivirgaceae</taxon>
        <taxon>Chryseolinea</taxon>
    </lineage>
</organism>
<dbReference type="CDD" id="cd04084">
    <property type="entry name" value="CBM6_xylanase-like"/>
    <property type="match status" value="1"/>
</dbReference>
<dbReference type="InterPro" id="IPR002324">
    <property type="entry name" value="Cyt_c_ID"/>
</dbReference>
<feature type="domain" description="Cytochrome c" evidence="11">
    <location>
        <begin position="901"/>
        <end position="987"/>
    </location>
</feature>
<dbReference type="InterPro" id="IPR013783">
    <property type="entry name" value="Ig-like_fold"/>
</dbReference>
<keyword evidence="9" id="KW-0472">Membrane</keyword>
<evidence type="ECO:0000256" key="2">
    <source>
        <dbReference type="ARBA" id="ARBA00022617"/>
    </source>
</evidence>
<dbReference type="GO" id="GO:0005506">
    <property type="term" value="F:iron ion binding"/>
    <property type="evidence" value="ECO:0007669"/>
    <property type="project" value="InterPro"/>
</dbReference>
<dbReference type="InterPro" id="IPR011041">
    <property type="entry name" value="Quinoprot_gluc/sorb_DH_b-prop"/>
</dbReference>
<dbReference type="Gene3D" id="1.10.760.10">
    <property type="entry name" value="Cytochrome c-like domain"/>
    <property type="match status" value="1"/>
</dbReference>
<evidence type="ECO:0000313" key="12">
    <source>
        <dbReference type="EMBL" id="SHG38841.1"/>
    </source>
</evidence>
<dbReference type="PANTHER" id="PTHR40469:SF2">
    <property type="entry name" value="GALACTOSE-BINDING DOMAIN-LIKE SUPERFAMILY PROTEIN"/>
    <property type="match status" value="1"/>
</dbReference>
<dbReference type="Pfam" id="PF03422">
    <property type="entry name" value="CBM_6"/>
    <property type="match status" value="1"/>
</dbReference>
<dbReference type="AlphaFoldDB" id="A0A1M5JEA1"/>
<dbReference type="Gene3D" id="2.60.40.10">
    <property type="entry name" value="Immunoglobulins"/>
    <property type="match status" value="1"/>
</dbReference>
<feature type="domain" description="PKD" evidence="10">
    <location>
        <begin position="760"/>
        <end position="830"/>
    </location>
</feature>
<feature type="binding site" description="covalent" evidence="7">
    <location>
        <position position="919"/>
    </location>
    <ligand>
        <name>heme c</name>
        <dbReference type="ChEBI" id="CHEBI:61717"/>
    </ligand>
</feature>
<dbReference type="InterPro" id="IPR009056">
    <property type="entry name" value="Cyt_c-like_dom"/>
</dbReference>
<dbReference type="EMBL" id="FQWQ01000001">
    <property type="protein sequence ID" value="SHG38841.1"/>
    <property type="molecule type" value="Genomic_DNA"/>
</dbReference>
<dbReference type="Gene3D" id="3.40.50.880">
    <property type="match status" value="1"/>
</dbReference>
<sequence length="1165" mass="129207">MCIFLLLYHHYNQTTMSLPKSLGWLVPFVVLVALSLLLNACHSGKPTPPRVLVFSKTKGWKHSSIPFADAAIQKLGKENGFAVDTTKNAAYFVDDSLKRYHAVVFNNTTRNVLNAEQQAAFERYIQAGGGYVGIHSAADTEYEWPWYGKLMGAFFSCHPHNSNIRTATINVTDKTHISTKDLPDHWERRDEWYNYRSFYPGIKVLAYLDENTYEGGTNGANHPIAWYHEFDGGRAFYTASGHVDSSYTEPLYLGHLLGGIKYAMGKGVLDYSKAYSVATPEENRFVKTTLVNDLNTPMELAVANDGRIFFTELRSANLSLYNSKTGEYKIIHRFDVCIKGGTGLIGVTLDPGFPKQPYIYLYYAPPTDKEPIIFNLSRFVLKDDNTLDLASEKILLKVPVQANSGSHHGGSLAWDKDGNLYLSTGDSSTPFPANGYPPLDERPDKQYYSQDAQRGPSNTNDLKGKVLRIHPEPDGTYTIPEGNLFPKGQEKTLPEIYVMGCRNPYRIAVNPKTSVLYWGEIGPDAGKDSVQGPRGYDEFNQAKKAGNFGWPYFVGNNYAYADWDFAKQTAGPRFDPAKPINNSPNNTGLQELPPAQPAMIWYPYAASQEFPELGQGGRSAMAGSFYTYDKDSPSKNKFPDYYDGALFVFDWMRNWVLALRFDENENYVRSEPFMSANGDFRRPIDLAFGSDGVMYMLEYGSVYGADNDDARLVKIEYNTGNRPPQASARVTDSVAQAELSKKVFLTSELRNLPVIREAVGETPLRVLFSSAGTNDPDDDDGISYEWLFDGKTVGSTEANPKYTYTTPGVYTAILRVKDKAGLTDTDTIIVKAGDDRPQVAITSRNNRSFFWPKKPFGYTVKVSDREDGRIDPKAVHVSYEYIPEPVSLDANGKSEGITASGNVPIGYSLIAGSDCKACHTLDKVSVGPSYQAVSHRYIDKPDAVATLTKKIIAGGGGVWGTEHVMAAHPQLDEKDVNEMVKYILSLSRTKKEKSNLPLQGTVALTDHREDEPRGIYRLTAVYTDNGAHGIKPVSQTDVVTLRQAKMKTIYTDTQVGFSRFGNNLTAGDHKAFMLLKNIDLTGIRKISFEYASDKEGSIEVRMDSQAGPVIGKAAVKSTGGFDKPGTTTATFDKPVSGMHNVFVVVVKPEKPNDDIAKINTIEFME</sequence>
<evidence type="ECO:0000256" key="8">
    <source>
        <dbReference type="SAM" id="MobiDB-lite"/>
    </source>
</evidence>
<dbReference type="InterPro" id="IPR008979">
    <property type="entry name" value="Galactose-bd-like_sf"/>
</dbReference>
<dbReference type="STRING" id="947013.SAMN04488109_0017"/>
<feature type="region of interest" description="Disordered" evidence="8">
    <location>
        <begin position="431"/>
        <end position="464"/>
    </location>
</feature>
<feature type="transmembrane region" description="Helical" evidence="9">
    <location>
        <begin position="21"/>
        <end position="40"/>
    </location>
</feature>
<dbReference type="SUPFAM" id="SSF49299">
    <property type="entry name" value="PKD domain"/>
    <property type="match status" value="1"/>
</dbReference>
<evidence type="ECO:0000256" key="5">
    <source>
        <dbReference type="ARBA" id="ARBA00022982"/>
    </source>
</evidence>
<keyword evidence="9" id="KW-1133">Transmembrane helix</keyword>
<keyword evidence="13" id="KW-1185">Reference proteome</keyword>
<dbReference type="Gene3D" id="2.120.10.30">
    <property type="entry name" value="TolB, C-terminal domain"/>
    <property type="match status" value="1"/>
</dbReference>
<dbReference type="SUPFAM" id="SSF46626">
    <property type="entry name" value="Cytochrome c"/>
    <property type="match status" value="1"/>
</dbReference>
<dbReference type="SMART" id="SM00606">
    <property type="entry name" value="CBD_IV"/>
    <property type="match status" value="1"/>
</dbReference>
<evidence type="ECO:0000259" key="11">
    <source>
        <dbReference type="PROSITE" id="PS51007"/>
    </source>
</evidence>
<dbReference type="Gene3D" id="2.60.120.260">
    <property type="entry name" value="Galactose-binding domain-like"/>
    <property type="match status" value="1"/>
</dbReference>
<keyword evidence="5" id="KW-0249">Electron transport</keyword>
<name>A0A1M5JEA1_9BACT</name>
<feature type="binding site" description="covalent" evidence="7">
    <location>
        <position position="965"/>
    </location>
    <ligand>
        <name>heme c</name>
        <dbReference type="ChEBI" id="CHEBI:61717"/>
    </ligand>
</feature>
<keyword evidence="6 7" id="KW-0408">Iron</keyword>
<dbReference type="Proteomes" id="UP000184212">
    <property type="component" value="Unassembled WGS sequence"/>
</dbReference>
<feature type="compositionally biased region" description="Polar residues" evidence="8">
    <location>
        <begin position="447"/>
        <end position="461"/>
    </location>
</feature>
<gene>
    <name evidence="12" type="ORF">SAMN04488109_0017</name>
</gene>
<dbReference type="OrthoDB" id="9816308at2"/>
<keyword evidence="4" id="KW-0732">Signal</keyword>
<dbReference type="Pfam" id="PF18911">
    <property type="entry name" value="PKD_4"/>
    <property type="match status" value="1"/>
</dbReference>
<evidence type="ECO:0000256" key="9">
    <source>
        <dbReference type="SAM" id="Phobius"/>
    </source>
</evidence>
<dbReference type="SUPFAM" id="SSF50952">
    <property type="entry name" value="Soluble quinoprotein glucose dehydrogenase"/>
    <property type="match status" value="1"/>
</dbReference>
<comment type="PTM">
    <text evidence="7">Binds 1 heme c group covalently per subunit.</text>
</comment>
<dbReference type="SMART" id="SM00089">
    <property type="entry name" value="PKD"/>
    <property type="match status" value="1"/>
</dbReference>
<feature type="binding site" description="covalent" evidence="7">
    <location>
        <position position="915"/>
    </location>
    <ligand>
        <name>heme c</name>
        <dbReference type="ChEBI" id="CHEBI:61717"/>
    </ligand>
</feature>
<evidence type="ECO:0000256" key="4">
    <source>
        <dbReference type="ARBA" id="ARBA00022729"/>
    </source>
</evidence>
<proteinExistence type="predicted"/>
<dbReference type="InterPro" id="IPR012938">
    <property type="entry name" value="Glc/Sorbosone_DH"/>
</dbReference>